<organism evidence="2 3">
    <name type="scientific">Macrosiphum euphorbiae</name>
    <name type="common">potato aphid</name>
    <dbReference type="NCBI Taxonomy" id="13131"/>
    <lineage>
        <taxon>Eukaryota</taxon>
        <taxon>Metazoa</taxon>
        <taxon>Ecdysozoa</taxon>
        <taxon>Arthropoda</taxon>
        <taxon>Hexapoda</taxon>
        <taxon>Insecta</taxon>
        <taxon>Pterygota</taxon>
        <taxon>Neoptera</taxon>
        <taxon>Paraneoptera</taxon>
        <taxon>Hemiptera</taxon>
        <taxon>Sternorrhyncha</taxon>
        <taxon>Aphidomorpha</taxon>
        <taxon>Aphidoidea</taxon>
        <taxon>Aphididae</taxon>
        <taxon>Macrosiphini</taxon>
        <taxon>Macrosiphum</taxon>
    </lineage>
</organism>
<evidence type="ECO:0008006" key="4">
    <source>
        <dbReference type="Google" id="ProtNLM"/>
    </source>
</evidence>
<sequence>MYDFDEEDCPFEEFVEETYSERFWGALSTLPYADRMLNVAGSIKKHFTISASSQYYRNIGWWTLSTATVLFLPIFIDKAVQDAVA</sequence>
<reference evidence="2 3" key="1">
    <citation type="submission" date="2023-01" db="EMBL/GenBank/DDBJ databases">
        <authorList>
            <person name="Whitehead M."/>
        </authorList>
    </citation>
    <scope>NUCLEOTIDE SEQUENCE [LARGE SCALE GENOMIC DNA]</scope>
</reference>
<proteinExistence type="predicted"/>
<dbReference type="AlphaFoldDB" id="A0AAV0VPY4"/>
<dbReference type="EMBL" id="CARXXK010000001">
    <property type="protein sequence ID" value="CAI6345635.1"/>
    <property type="molecule type" value="Genomic_DNA"/>
</dbReference>
<comment type="caution">
    <text evidence="2">The sequence shown here is derived from an EMBL/GenBank/DDBJ whole genome shotgun (WGS) entry which is preliminary data.</text>
</comment>
<evidence type="ECO:0000313" key="2">
    <source>
        <dbReference type="EMBL" id="CAI6345635.1"/>
    </source>
</evidence>
<keyword evidence="1" id="KW-1133">Transmembrane helix</keyword>
<keyword evidence="3" id="KW-1185">Reference proteome</keyword>
<keyword evidence="1" id="KW-0472">Membrane</keyword>
<accession>A0AAV0VPY4</accession>
<feature type="transmembrane region" description="Helical" evidence="1">
    <location>
        <begin position="59"/>
        <end position="76"/>
    </location>
</feature>
<evidence type="ECO:0000256" key="1">
    <source>
        <dbReference type="SAM" id="Phobius"/>
    </source>
</evidence>
<protein>
    <recommendedName>
        <fullName evidence="4">Mitochondrial fission process protein 1</fullName>
    </recommendedName>
</protein>
<name>A0AAV0VPY4_9HEMI</name>
<gene>
    <name evidence="2" type="ORF">MEUPH1_LOCUS2622</name>
</gene>
<dbReference type="Proteomes" id="UP001160148">
    <property type="component" value="Unassembled WGS sequence"/>
</dbReference>
<evidence type="ECO:0000313" key="3">
    <source>
        <dbReference type="Proteomes" id="UP001160148"/>
    </source>
</evidence>
<keyword evidence="1" id="KW-0812">Transmembrane</keyword>